<comment type="caution">
    <text evidence="7">The sequence shown here is derived from an EMBL/GenBank/DDBJ whole genome shotgun (WGS) entry which is preliminary data.</text>
</comment>
<feature type="transmembrane region" description="Helical" evidence="6">
    <location>
        <begin position="93"/>
        <end position="113"/>
    </location>
</feature>
<name>A0A842IPQ0_9FLAO</name>
<dbReference type="PANTHER" id="PTHR30250">
    <property type="entry name" value="PST FAMILY PREDICTED COLANIC ACID TRANSPORTER"/>
    <property type="match status" value="1"/>
</dbReference>
<proteinExistence type="predicted"/>
<feature type="transmembrane region" description="Helical" evidence="6">
    <location>
        <begin position="21"/>
        <end position="42"/>
    </location>
</feature>
<dbReference type="Pfam" id="PF01943">
    <property type="entry name" value="Polysacc_synt"/>
    <property type="match status" value="1"/>
</dbReference>
<evidence type="ECO:0000256" key="6">
    <source>
        <dbReference type="SAM" id="Phobius"/>
    </source>
</evidence>
<dbReference type="EMBL" id="JACLCP010000001">
    <property type="protein sequence ID" value="MBC2843856.1"/>
    <property type="molecule type" value="Genomic_DNA"/>
</dbReference>
<feature type="transmembrane region" description="Helical" evidence="6">
    <location>
        <begin position="255"/>
        <end position="278"/>
    </location>
</feature>
<accession>A0A842IPQ0</accession>
<keyword evidence="4 6" id="KW-1133">Transmembrane helix</keyword>
<dbReference type="InterPro" id="IPR050833">
    <property type="entry name" value="Poly_Biosynth_Transport"/>
</dbReference>
<comment type="subcellular location">
    <subcellularLocation>
        <location evidence="1">Cell membrane</location>
        <topology evidence="1">Multi-pass membrane protein</topology>
    </subcellularLocation>
</comment>
<dbReference type="GO" id="GO:0005886">
    <property type="term" value="C:plasma membrane"/>
    <property type="evidence" value="ECO:0007669"/>
    <property type="project" value="UniProtKB-SubCell"/>
</dbReference>
<feature type="transmembrane region" description="Helical" evidence="6">
    <location>
        <begin position="290"/>
        <end position="316"/>
    </location>
</feature>
<feature type="transmembrane region" description="Helical" evidence="6">
    <location>
        <begin position="152"/>
        <end position="169"/>
    </location>
</feature>
<feature type="transmembrane region" description="Helical" evidence="6">
    <location>
        <begin position="384"/>
        <end position="405"/>
    </location>
</feature>
<evidence type="ECO:0000256" key="4">
    <source>
        <dbReference type="ARBA" id="ARBA00022989"/>
    </source>
</evidence>
<feature type="transmembrane region" description="Helical" evidence="6">
    <location>
        <begin position="54"/>
        <end position="72"/>
    </location>
</feature>
<evidence type="ECO:0000313" key="8">
    <source>
        <dbReference type="Proteomes" id="UP000533900"/>
    </source>
</evidence>
<dbReference type="Proteomes" id="UP000533900">
    <property type="component" value="Unassembled WGS sequence"/>
</dbReference>
<feature type="transmembrane region" description="Helical" evidence="6">
    <location>
        <begin position="175"/>
        <end position="195"/>
    </location>
</feature>
<dbReference type="InterPro" id="IPR002797">
    <property type="entry name" value="Polysacc_synth"/>
</dbReference>
<dbReference type="AlphaFoldDB" id="A0A842IPQ0"/>
<dbReference type="PANTHER" id="PTHR30250:SF11">
    <property type="entry name" value="O-ANTIGEN TRANSPORTER-RELATED"/>
    <property type="match status" value="1"/>
</dbReference>
<gene>
    <name evidence="7" type="ORF">H7F21_02035</name>
</gene>
<evidence type="ECO:0000256" key="2">
    <source>
        <dbReference type="ARBA" id="ARBA00022475"/>
    </source>
</evidence>
<keyword evidence="8" id="KW-1185">Reference proteome</keyword>
<keyword evidence="5 6" id="KW-0472">Membrane</keyword>
<dbReference type="RefSeq" id="WP_185787566.1">
    <property type="nucleotide sequence ID" value="NZ_JACLCP010000001.1"/>
</dbReference>
<feature type="transmembrane region" description="Helical" evidence="6">
    <location>
        <begin position="360"/>
        <end position="378"/>
    </location>
</feature>
<protein>
    <submittedName>
        <fullName evidence="7">Oligosaccharide flippase family protein</fullName>
    </submittedName>
</protein>
<reference evidence="7" key="1">
    <citation type="submission" date="2020-08" db="EMBL/GenBank/DDBJ databases">
        <title>Winogradskyella ouciana sp. nov., isolated from the hadal seawater of the Mariana Trench.</title>
        <authorList>
            <person name="He X."/>
        </authorList>
    </citation>
    <scope>NUCLEOTIDE SEQUENCE [LARGE SCALE GENOMIC DNA]</scope>
    <source>
        <strain evidence="7">KCTC 52348</strain>
    </source>
</reference>
<feature type="transmembrane region" description="Helical" evidence="6">
    <location>
        <begin position="328"/>
        <end position="353"/>
    </location>
</feature>
<sequence length="416" mass="47532">MSILKNKDYRIILKNFSYLSLLKVFNIGFKFVLVAYLIRVLGTEIYGVFTWADSILQFFLMFINFGFNVYAAKYIVDNRNNKKTIDEVVSSIYTIKTALFLISFLILFATSIFKPINQNFGLLFLMLFIGIGEVLFPIWFYQGMERLKTATIIVFFSRLFIVITTICLVKSSTDLYIYVSLIIASSIIMGVLGVYSLKKHYGINFRMVKKKTILNYFKAASMFFLGRFMLLVFNFGTIFLIGVYSTMDDVTGFDIASKIIMLAVIPFEMIQSAVFPTISRTLDKKLLKRLVLLGLVVGIVLMIGINMFTTPLLLLFGGQEILDYGPALQFLSILTPLTSVTFVLGSCALVAFGYFKEYNLSLLISSLFYIVIVLLLYLADEITFWNLIYLRVISEFVLVFIRTIFAVNKKILFSID</sequence>
<evidence type="ECO:0000256" key="3">
    <source>
        <dbReference type="ARBA" id="ARBA00022692"/>
    </source>
</evidence>
<organism evidence="7 8">
    <name type="scientific">Winogradskyella flava</name>
    <dbReference type="NCBI Taxonomy" id="1884876"/>
    <lineage>
        <taxon>Bacteria</taxon>
        <taxon>Pseudomonadati</taxon>
        <taxon>Bacteroidota</taxon>
        <taxon>Flavobacteriia</taxon>
        <taxon>Flavobacteriales</taxon>
        <taxon>Flavobacteriaceae</taxon>
        <taxon>Winogradskyella</taxon>
    </lineage>
</organism>
<keyword evidence="2" id="KW-1003">Cell membrane</keyword>
<feature type="transmembrane region" description="Helical" evidence="6">
    <location>
        <begin position="119"/>
        <end position="140"/>
    </location>
</feature>
<evidence type="ECO:0000256" key="5">
    <source>
        <dbReference type="ARBA" id="ARBA00023136"/>
    </source>
</evidence>
<keyword evidence="3 6" id="KW-0812">Transmembrane</keyword>
<evidence type="ECO:0000313" key="7">
    <source>
        <dbReference type="EMBL" id="MBC2843856.1"/>
    </source>
</evidence>
<feature type="transmembrane region" description="Helical" evidence="6">
    <location>
        <begin position="216"/>
        <end position="243"/>
    </location>
</feature>
<evidence type="ECO:0000256" key="1">
    <source>
        <dbReference type="ARBA" id="ARBA00004651"/>
    </source>
</evidence>